<keyword evidence="3" id="KW-0648">Protein biosynthesis</keyword>
<dbReference type="NCBIfam" id="TIGR00168">
    <property type="entry name" value="infC"/>
    <property type="match status" value="1"/>
</dbReference>
<proteinExistence type="inferred from homology"/>
<dbReference type="GO" id="GO:0032790">
    <property type="term" value="P:ribosome disassembly"/>
    <property type="evidence" value="ECO:0007669"/>
    <property type="project" value="TreeGrafter"/>
</dbReference>
<dbReference type="InterPro" id="IPR036787">
    <property type="entry name" value="T_IF-3_N_sf"/>
</dbReference>
<dbReference type="Pfam" id="PF00707">
    <property type="entry name" value="IF3_C"/>
    <property type="match status" value="1"/>
</dbReference>
<feature type="region of interest" description="Disordered" evidence="5">
    <location>
        <begin position="54"/>
        <end position="79"/>
    </location>
</feature>
<evidence type="ECO:0000256" key="1">
    <source>
        <dbReference type="ARBA" id="ARBA00005439"/>
    </source>
</evidence>
<evidence type="ECO:0000313" key="8">
    <source>
        <dbReference type="EMBL" id="GGG06417.1"/>
    </source>
</evidence>
<dbReference type="InterPro" id="IPR001288">
    <property type="entry name" value="Translation_initiation_fac_3"/>
</dbReference>
<dbReference type="GO" id="GO:0043022">
    <property type="term" value="F:ribosome binding"/>
    <property type="evidence" value="ECO:0007669"/>
    <property type="project" value="TreeGrafter"/>
</dbReference>
<comment type="caution">
    <text evidence="8">The sequence shown here is derived from an EMBL/GenBank/DDBJ whole genome shotgun (WGS) entry which is preliminary data.</text>
</comment>
<organism evidence="8 9">
    <name type="scientific">Paenibacillus abyssi</name>
    <dbReference type="NCBI Taxonomy" id="1340531"/>
    <lineage>
        <taxon>Bacteria</taxon>
        <taxon>Bacillati</taxon>
        <taxon>Bacillota</taxon>
        <taxon>Bacilli</taxon>
        <taxon>Bacillales</taxon>
        <taxon>Paenibacillaceae</taxon>
        <taxon>Paenibacillus</taxon>
    </lineage>
</organism>
<reference evidence="8" key="1">
    <citation type="journal article" date="2014" name="Int. J. Syst. Evol. Microbiol.">
        <title>Complete genome sequence of Corynebacterium casei LMG S-19264T (=DSM 44701T), isolated from a smear-ripened cheese.</title>
        <authorList>
            <consortium name="US DOE Joint Genome Institute (JGI-PGF)"/>
            <person name="Walter F."/>
            <person name="Albersmeier A."/>
            <person name="Kalinowski J."/>
            <person name="Ruckert C."/>
        </authorList>
    </citation>
    <scope>NUCLEOTIDE SEQUENCE</scope>
    <source>
        <strain evidence="8">CGMCC 1.12987</strain>
    </source>
</reference>
<dbReference type="GO" id="GO:0005737">
    <property type="term" value="C:cytoplasm"/>
    <property type="evidence" value="ECO:0007669"/>
    <property type="project" value="UniProtKB-ARBA"/>
</dbReference>
<reference evidence="8" key="2">
    <citation type="submission" date="2020-09" db="EMBL/GenBank/DDBJ databases">
        <authorList>
            <person name="Sun Q."/>
            <person name="Zhou Y."/>
        </authorList>
    </citation>
    <scope>NUCLEOTIDE SEQUENCE</scope>
    <source>
        <strain evidence="8">CGMCC 1.12987</strain>
    </source>
</reference>
<dbReference type="RefSeq" id="WP_188531316.1">
    <property type="nucleotide sequence ID" value="NZ_BMGR01000007.1"/>
</dbReference>
<dbReference type="InterPro" id="IPR019815">
    <property type="entry name" value="Translation_initiation_fac_3_C"/>
</dbReference>
<feature type="compositionally biased region" description="Basic and acidic residues" evidence="5">
    <location>
        <begin position="67"/>
        <end position="79"/>
    </location>
</feature>
<evidence type="ECO:0000256" key="4">
    <source>
        <dbReference type="NCBIfam" id="TIGR00168"/>
    </source>
</evidence>
<accession>A0A917FUH2</accession>
<dbReference type="PANTHER" id="PTHR10938">
    <property type="entry name" value="TRANSLATION INITIATION FACTOR IF-3"/>
    <property type="match status" value="1"/>
</dbReference>
<dbReference type="Pfam" id="PF05198">
    <property type="entry name" value="IF3_N"/>
    <property type="match status" value="1"/>
</dbReference>
<dbReference type="Gene3D" id="3.30.110.10">
    <property type="entry name" value="Translation initiation factor 3 (IF-3), C-terminal domain"/>
    <property type="match status" value="1"/>
</dbReference>
<feature type="domain" description="Translation initiation factor 3 N-terminal" evidence="7">
    <location>
        <begin position="3"/>
        <end position="71"/>
    </location>
</feature>
<sequence length="161" mass="17561">MMINEKIKASEVHLTGLRGEDLGIVDREEALQLAKKLKADLVCTSLMSSPPPCKLMARGAAKQQAQQEKRDEKKKAGPVKEKEIRLTANIEQHDYDTKLRQADKLLTAGNSVKLVIRLQGKEGPAAKAVLEQLIKDLAAVGTKASGIQLSGKQAMVQINPR</sequence>
<dbReference type="AlphaFoldDB" id="A0A917FUH2"/>
<name>A0A917FUH2_9BACL</name>
<dbReference type="InterPro" id="IPR036788">
    <property type="entry name" value="T_IF-3_C_sf"/>
</dbReference>
<gene>
    <name evidence="8" type="primary">infC</name>
    <name evidence="8" type="ORF">GCM10010916_24200</name>
</gene>
<dbReference type="SUPFAM" id="SSF55200">
    <property type="entry name" value="Translation initiation factor IF3, C-terminal domain"/>
    <property type="match status" value="1"/>
</dbReference>
<evidence type="ECO:0000313" key="9">
    <source>
        <dbReference type="Proteomes" id="UP000644756"/>
    </source>
</evidence>
<protein>
    <recommendedName>
        <fullName evidence="4">Translation initiation factor IF-3</fullName>
    </recommendedName>
</protein>
<dbReference type="PANTHER" id="PTHR10938:SF0">
    <property type="entry name" value="TRANSLATION INITIATION FACTOR IF-3, MITOCHONDRIAL"/>
    <property type="match status" value="1"/>
</dbReference>
<keyword evidence="9" id="KW-1185">Reference proteome</keyword>
<dbReference type="Gene3D" id="3.10.20.80">
    <property type="entry name" value="Translation initiation factor 3 (IF-3), N-terminal domain"/>
    <property type="match status" value="1"/>
</dbReference>
<dbReference type="EMBL" id="BMGR01000007">
    <property type="protein sequence ID" value="GGG06417.1"/>
    <property type="molecule type" value="Genomic_DNA"/>
</dbReference>
<evidence type="ECO:0000256" key="2">
    <source>
        <dbReference type="ARBA" id="ARBA00022540"/>
    </source>
</evidence>
<feature type="domain" description="Translation initiation factor 3 C-terminal" evidence="6">
    <location>
        <begin position="80"/>
        <end position="160"/>
    </location>
</feature>
<evidence type="ECO:0000259" key="7">
    <source>
        <dbReference type="Pfam" id="PF05198"/>
    </source>
</evidence>
<keyword evidence="2 8" id="KW-0396">Initiation factor</keyword>
<comment type="similarity">
    <text evidence="1">Belongs to the IF-3 family.</text>
</comment>
<dbReference type="InterPro" id="IPR019814">
    <property type="entry name" value="Translation_initiation_fac_3_N"/>
</dbReference>
<evidence type="ECO:0000259" key="6">
    <source>
        <dbReference type="Pfam" id="PF00707"/>
    </source>
</evidence>
<dbReference type="GO" id="GO:0003743">
    <property type="term" value="F:translation initiation factor activity"/>
    <property type="evidence" value="ECO:0007669"/>
    <property type="project" value="UniProtKB-UniRule"/>
</dbReference>
<evidence type="ECO:0000256" key="3">
    <source>
        <dbReference type="ARBA" id="ARBA00022917"/>
    </source>
</evidence>
<evidence type="ECO:0000256" key="5">
    <source>
        <dbReference type="SAM" id="MobiDB-lite"/>
    </source>
</evidence>
<dbReference type="Proteomes" id="UP000644756">
    <property type="component" value="Unassembled WGS sequence"/>
</dbReference>
<dbReference type="SUPFAM" id="SSF54364">
    <property type="entry name" value="Translation initiation factor IF3, N-terminal domain"/>
    <property type="match status" value="1"/>
</dbReference>